<sequence length="69" mass="7527">MHLAIHGQTENSQIKLSIRLHHDHRPSDAQHVSEAPLPANGLTHRIRRHIAATDLPARPPALIAQGAIA</sequence>
<dbReference type="AlphaFoldDB" id="A0A1L3I0L7"/>
<proteinExistence type="predicted"/>
<dbReference type="Proteomes" id="UP000183859">
    <property type="component" value="Chromosome"/>
</dbReference>
<name>A0A1L3I0L7_9RHOB</name>
<evidence type="ECO:0000313" key="1">
    <source>
        <dbReference type="EMBL" id="APG45673.1"/>
    </source>
</evidence>
<accession>A0A1L3I0L7</accession>
<keyword evidence="2" id="KW-1185">Reference proteome</keyword>
<dbReference type="STRING" id="1844006.PhaeoP97_00221"/>
<protein>
    <submittedName>
        <fullName evidence="1">Uncharacterized protein</fullName>
    </submittedName>
</protein>
<reference evidence="2" key="1">
    <citation type="submission" date="2016-07" db="EMBL/GenBank/DDBJ databases">
        <title>Phaeobacter portensis sp. nov., a tropodithietic acid producing bacterium isolated from a German harbor.</title>
        <authorList>
            <person name="Freese H.M."/>
            <person name="Bunk B."/>
            <person name="Breider S."/>
            <person name="Brinkhoff T."/>
        </authorList>
    </citation>
    <scope>NUCLEOTIDE SEQUENCE [LARGE SCALE GENOMIC DNA]</scope>
    <source>
        <strain evidence="2">P97</strain>
    </source>
</reference>
<dbReference type="EMBL" id="CP016364">
    <property type="protein sequence ID" value="APG45673.1"/>
    <property type="molecule type" value="Genomic_DNA"/>
</dbReference>
<organism evidence="1 2">
    <name type="scientific">Phaeobacter porticola</name>
    <dbReference type="NCBI Taxonomy" id="1844006"/>
    <lineage>
        <taxon>Bacteria</taxon>
        <taxon>Pseudomonadati</taxon>
        <taxon>Pseudomonadota</taxon>
        <taxon>Alphaproteobacteria</taxon>
        <taxon>Rhodobacterales</taxon>
        <taxon>Roseobacteraceae</taxon>
        <taxon>Phaeobacter</taxon>
    </lineage>
</organism>
<evidence type="ECO:0000313" key="2">
    <source>
        <dbReference type="Proteomes" id="UP000183859"/>
    </source>
</evidence>
<dbReference type="KEGG" id="php:PhaeoP97_00221"/>
<gene>
    <name evidence="1" type="ORF">PhaeoP97_00221</name>
</gene>